<sequence length="58" mass="6568">MQKYALMFRICNNDQKPSKYAYALSKNPGPTHYNSAMAKISHVVETSLKSICTFKSHS</sequence>
<evidence type="ECO:0000313" key="1">
    <source>
        <dbReference type="EMBL" id="PNF23337.1"/>
    </source>
</evidence>
<comment type="caution">
    <text evidence="1">The sequence shown here is derived from an EMBL/GenBank/DDBJ whole genome shotgun (WGS) entry which is preliminary data.</text>
</comment>
<organism evidence="1 2">
    <name type="scientific">Cryptotermes secundus</name>
    <dbReference type="NCBI Taxonomy" id="105785"/>
    <lineage>
        <taxon>Eukaryota</taxon>
        <taxon>Metazoa</taxon>
        <taxon>Ecdysozoa</taxon>
        <taxon>Arthropoda</taxon>
        <taxon>Hexapoda</taxon>
        <taxon>Insecta</taxon>
        <taxon>Pterygota</taxon>
        <taxon>Neoptera</taxon>
        <taxon>Polyneoptera</taxon>
        <taxon>Dictyoptera</taxon>
        <taxon>Blattodea</taxon>
        <taxon>Blattoidea</taxon>
        <taxon>Termitoidae</taxon>
        <taxon>Kalotermitidae</taxon>
        <taxon>Cryptotermitinae</taxon>
        <taxon>Cryptotermes</taxon>
    </lineage>
</organism>
<reference evidence="1 2" key="1">
    <citation type="submission" date="2017-12" db="EMBL/GenBank/DDBJ databases">
        <title>Hemimetabolous genomes reveal molecular basis of termite eusociality.</title>
        <authorList>
            <person name="Harrison M.C."/>
            <person name="Jongepier E."/>
            <person name="Robertson H.M."/>
            <person name="Arning N."/>
            <person name="Bitard-Feildel T."/>
            <person name="Chao H."/>
            <person name="Childers C.P."/>
            <person name="Dinh H."/>
            <person name="Doddapaneni H."/>
            <person name="Dugan S."/>
            <person name="Gowin J."/>
            <person name="Greiner C."/>
            <person name="Han Y."/>
            <person name="Hu H."/>
            <person name="Hughes D.S.T."/>
            <person name="Huylmans A.-K."/>
            <person name="Kemena C."/>
            <person name="Kremer L.P.M."/>
            <person name="Lee S.L."/>
            <person name="Lopez-Ezquerra A."/>
            <person name="Mallet L."/>
            <person name="Monroy-Kuhn J.M."/>
            <person name="Moser A."/>
            <person name="Murali S.C."/>
            <person name="Muzny D.M."/>
            <person name="Otani S."/>
            <person name="Piulachs M.-D."/>
            <person name="Poelchau M."/>
            <person name="Qu J."/>
            <person name="Schaub F."/>
            <person name="Wada-Katsumata A."/>
            <person name="Worley K.C."/>
            <person name="Xie Q."/>
            <person name="Ylla G."/>
            <person name="Poulsen M."/>
            <person name="Gibbs R.A."/>
            <person name="Schal C."/>
            <person name="Richards S."/>
            <person name="Belles X."/>
            <person name="Korb J."/>
            <person name="Bornberg-Bauer E."/>
        </authorList>
    </citation>
    <scope>NUCLEOTIDE SEQUENCE [LARGE SCALE GENOMIC DNA]</scope>
    <source>
        <tissue evidence="1">Whole body</tissue>
    </source>
</reference>
<name>A0A2J7Q425_9NEOP</name>
<dbReference type="InParanoid" id="A0A2J7Q425"/>
<gene>
    <name evidence="1" type="ORF">B7P43_G15074</name>
</gene>
<dbReference type="EMBL" id="NEVH01018398">
    <property type="protein sequence ID" value="PNF23337.1"/>
    <property type="molecule type" value="Genomic_DNA"/>
</dbReference>
<keyword evidence="2" id="KW-1185">Reference proteome</keyword>
<evidence type="ECO:0000313" key="2">
    <source>
        <dbReference type="Proteomes" id="UP000235965"/>
    </source>
</evidence>
<dbReference type="Proteomes" id="UP000235965">
    <property type="component" value="Unassembled WGS sequence"/>
</dbReference>
<proteinExistence type="predicted"/>
<accession>A0A2J7Q425</accession>
<dbReference type="AlphaFoldDB" id="A0A2J7Q425"/>
<protein>
    <submittedName>
        <fullName evidence="1">Uncharacterized protein</fullName>
    </submittedName>
</protein>